<keyword evidence="1" id="KW-0812">Transmembrane</keyword>
<proteinExistence type="predicted"/>
<comment type="caution">
    <text evidence="2">The sequence shown here is derived from an EMBL/GenBank/DDBJ whole genome shotgun (WGS) entry which is preliminary data.</text>
</comment>
<name>A0ABN9CEW3_9NEOB</name>
<keyword evidence="1" id="KW-0472">Membrane</keyword>
<gene>
    <name evidence="2" type="ORF">SPARVUS_LOCUS4920611</name>
</gene>
<keyword evidence="1" id="KW-1133">Transmembrane helix</keyword>
<evidence type="ECO:0000256" key="1">
    <source>
        <dbReference type="SAM" id="Phobius"/>
    </source>
</evidence>
<protein>
    <recommendedName>
        <fullName evidence="4">ATP synthase F0 subunit 8</fullName>
    </recommendedName>
</protein>
<dbReference type="Proteomes" id="UP001162483">
    <property type="component" value="Unassembled WGS sequence"/>
</dbReference>
<accession>A0ABN9CEW3</accession>
<evidence type="ECO:0008006" key="4">
    <source>
        <dbReference type="Google" id="ProtNLM"/>
    </source>
</evidence>
<feature type="transmembrane region" description="Helical" evidence="1">
    <location>
        <begin position="25"/>
        <end position="43"/>
    </location>
</feature>
<sequence length="55" mass="6760">MTIARSCNTVPILLFWHFFETDKALFWWYLFTTGIFYFLLCKLKSPKILKKMFFL</sequence>
<keyword evidence="3" id="KW-1185">Reference proteome</keyword>
<organism evidence="2 3">
    <name type="scientific">Staurois parvus</name>
    <dbReference type="NCBI Taxonomy" id="386267"/>
    <lineage>
        <taxon>Eukaryota</taxon>
        <taxon>Metazoa</taxon>
        <taxon>Chordata</taxon>
        <taxon>Craniata</taxon>
        <taxon>Vertebrata</taxon>
        <taxon>Euteleostomi</taxon>
        <taxon>Amphibia</taxon>
        <taxon>Batrachia</taxon>
        <taxon>Anura</taxon>
        <taxon>Neobatrachia</taxon>
        <taxon>Ranoidea</taxon>
        <taxon>Ranidae</taxon>
        <taxon>Staurois</taxon>
    </lineage>
</organism>
<evidence type="ECO:0000313" key="3">
    <source>
        <dbReference type="Proteomes" id="UP001162483"/>
    </source>
</evidence>
<dbReference type="EMBL" id="CATNWA010009775">
    <property type="protein sequence ID" value="CAI9558641.1"/>
    <property type="molecule type" value="Genomic_DNA"/>
</dbReference>
<evidence type="ECO:0000313" key="2">
    <source>
        <dbReference type="EMBL" id="CAI9558641.1"/>
    </source>
</evidence>
<reference evidence="2" key="1">
    <citation type="submission" date="2023-05" db="EMBL/GenBank/DDBJ databases">
        <authorList>
            <person name="Stuckert A."/>
        </authorList>
    </citation>
    <scope>NUCLEOTIDE SEQUENCE</scope>
</reference>